<dbReference type="InterPro" id="IPR031606">
    <property type="entry name" value="Kch1/2"/>
</dbReference>
<feature type="compositionally biased region" description="Basic and acidic residues" evidence="1">
    <location>
        <begin position="579"/>
        <end position="589"/>
    </location>
</feature>
<dbReference type="AlphaFoldDB" id="A0A9P4YP28"/>
<dbReference type="PANTHER" id="PTHR36424:SF1">
    <property type="entry name" value="LOW AFFINITY K(+) TRANSPORTER 1-RELATED"/>
    <property type="match status" value="1"/>
</dbReference>
<evidence type="ECO:0000313" key="4">
    <source>
        <dbReference type="Proteomes" id="UP000749293"/>
    </source>
</evidence>
<dbReference type="OrthoDB" id="2128042at2759"/>
<protein>
    <recommendedName>
        <fullName evidence="5">Vacuolar membrane protein</fullName>
    </recommendedName>
</protein>
<keyword evidence="2" id="KW-0812">Transmembrane</keyword>
<proteinExistence type="predicted"/>
<evidence type="ECO:0008006" key="5">
    <source>
        <dbReference type="Google" id="ProtNLM"/>
    </source>
</evidence>
<feature type="transmembrane region" description="Helical" evidence="2">
    <location>
        <begin position="199"/>
        <end position="224"/>
    </location>
</feature>
<feature type="region of interest" description="Disordered" evidence="1">
    <location>
        <begin position="492"/>
        <end position="589"/>
    </location>
</feature>
<dbReference type="GO" id="GO:0015079">
    <property type="term" value="F:potassium ion transmembrane transporter activity"/>
    <property type="evidence" value="ECO:0007669"/>
    <property type="project" value="InterPro"/>
</dbReference>
<dbReference type="GeneID" id="55970982"/>
<gene>
    <name evidence="3" type="ORF">GMORB2_4754</name>
</gene>
<dbReference type="PANTHER" id="PTHR36424">
    <property type="entry name" value="PHEROMONE-REGULATED MEMBRANE PROTEIN 6"/>
    <property type="match status" value="1"/>
</dbReference>
<feature type="transmembrane region" description="Helical" evidence="2">
    <location>
        <begin position="52"/>
        <end position="70"/>
    </location>
</feature>
<organism evidence="3 4">
    <name type="scientific">Geosmithia morbida</name>
    <dbReference type="NCBI Taxonomy" id="1094350"/>
    <lineage>
        <taxon>Eukaryota</taxon>
        <taxon>Fungi</taxon>
        <taxon>Dikarya</taxon>
        <taxon>Ascomycota</taxon>
        <taxon>Pezizomycotina</taxon>
        <taxon>Sordariomycetes</taxon>
        <taxon>Hypocreomycetidae</taxon>
        <taxon>Hypocreales</taxon>
        <taxon>Bionectriaceae</taxon>
        <taxon>Geosmithia</taxon>
    </lineage>
</organism>
<feature type="region of interest" description="Disordered" evidence="1">
    <location>
        <begin position="336"/>
        <end position="361"/>
    </location>
</feature>
<dbReference type="Proteomes" id="UP000749293">
    <property type="component" value="Unassembled WGS sequence"/>
</dbReference>
<feature type="compositionally biased region" description="Low complexity" evidence="1">
    <location>
        <begin position="492"/>
        <end position="501"/>
    </location>
</feature>
<evidence type="ECO:0000256" key="1">
    <source>
        <dbReference type="SAM" id="MobiDB-lite"/>
    </source>
</evidence>
<reference evidence="3" key="1">
    <citation type="submission" date="2020-03" db="EMBL/GenBank/DDBJ databases">
        <title>Site-based positive gene gene selection in Geosmithia morbida across the United States reveals a broad range of putative effectors and factors for local host and environmental adapation.</title>
        <authorList>
            <person name="Onufrak A."/>
            <person name="Murdoch R.W."/>
            <person name="Gazis R."/>
            <person name="Huff M."/>
            <person name="Staton M."/>
            <person name="Klingeman W."/>
            <person name="Hadziabdic D."/>
        </authorList>
    </citation>
    <scope>NUCLEOTIDE SEQUENCE</scope>
    <source>
        <strain evidence="3">1262</strain>
    </source>
</reference>
<keyword evidence="2" id="KW-1133">Transmembrane helix</keyword>
<name>A0A9P4YP28_9HYPO</name>
<dbReference type="Pfam" id="PF16944">
    <property type="entry name" value="KCH"/>
    <property type="match status" value="1"/>
</dbReference>
<keyword evidence="4" id="KW-1185">Reference proteome</keyword>
<comment type="caution">
    <text evidence="3">The sequence shown here is derived from an EMBL/GenBank/DDBJ whole genome shotgun (WGS) entry which is preliminary data.</text>
</comment>
<dbReference type="RefSeq" id="XP_035318092.1">
    <property type="nucleotide sequence ID" value="XM_035466728.1"/>
</dbReference>
<feature type="transmembrane region" description="Helical" evidence="2">
    <location>
        <begin position="7"/>
        <end position="32"/>
    </location>
</feature>
<evidence type="ECO:0000256" key="2">
    <source>
        <dbReference type="SAM" id="Phobius"/>
    </source>
</evidence>
<feature type="region of interest" description="Disordered" evidence="1">
    <location>
        <begin position="407"/>
        <end position="437"/>
    </location>
</feature>
<dbReference type="GO" id="GO:0005886">
    <property type="term" value="C:plasma membrane"/>
    <property type="evidence" value="ECO:0007669"/>
    <property type="project" value="InterPro"/>
</dbReference>
<sequence length="589" mass="63120">MGPGFAYAWLWAMLILSVAVYALDSFTAVNLLIFDKWSSNIEPGIPLKVSKWIFSGCIILSFLNLGYEAVRAVRVMKRRNVAECYLDSLAVRWESARVGRGQGYRRFLVFAELTKGKKGGQYVALFTYFSLQSWIRVLICSGPRQVINAFTFKSLYESRLAVNESSVEGSLSTFFEKIGALAKEDYQQSLVLGSMAFTLIVWIFSLLFLLAAVLCYITFLWHWIPRADGGLTGYCERKINEALKRIVTEKVNVALAKGEQKQIKAGIKAARKNGLDAPDFQRQATLPTLPNIAPGPPPSAVMARPDEKGDSLPEMPMLGRTNTGLTLPAYTSRPTSPGGIEMGSLNGSVRKPPPSRTGTMASAASARAYDADTSLLSSAAEMGTGRPPSPVPSLPVIAAAAAADYGRGPGTPASQRSSGNGPAVMGHRSNMSNGSSSRGGYGYGYGADGGPMDPSRVASPAPSANIMYQPRPPQPQPQPYYNAYGGVAAAASDGRASPAGSYRGMMPPLQPGRSATGPIPNRGPYGPPAPQRNMTAPMPPRGPDIYDRPSTSQSMRGGTPQPYPGQGQGQGQGQSYGYDVERNAGQRYW</sequence>
<dbReference type="EMBL" id="JAANYQ010000025">
    <property type="protein sequence ID" value="KAF4119440.1"/>
    <property type="molecule type" value="Genomic_DNA"/>
</dbReference>
<accession>A0A9P4YP28</accession>
<evidence type="ECO:0000313" key="3">
    <source>
        <dbReference type="EMBL" id="KAF4119440.1"/>
    </source>
</evidence>
<keyword evidence="2" id="KW-0472">Membrane</keyword>